<keyword evidence="2" id="KW-1185">Reference proteome</keyword>
<reference evidence="1" key="1">
    <citation type="submission" date="2020-08" db="EMBL/GenBank/DDBJ databases">
        <title>Multicomponent nature underlies the extraordinary mechanical properties of spider dragline silk.</title>
        <authorList>
            <person name="Kono N."/>
            <person name="Nakamura H."/>
            <person name="Mori M."/>
            <person name="Yoshida Y."/>
            <person name="Ohtoshi R."/>
            <person name="Malay A.D."/>
            <person name="Moran D.A.P."/>
            <person name="Tomita M."/>
            <person name="Numata K."/>
            <person name="Arakawa K."/>
        </authorList>
    </citation>
    <scope>NUCLEOTIDE SEQUENCE</scope>
</reference>
<gene>
    <name evidence="1" type="ORF">TNCV_4649781</name>
</gene>
<comment type="caution">
    <text evidence="1">The sequence shown here is derived from an EMBL/GenBank/DDBJ whole genome shotgun (WGS) entry which is preliminary data.</text>
</comment>
<dbReference type="EMBL" id="BMAU01021353">
    <property type="protein sequence ID" value="GFY19808.1"/>
    <property type="molecule type" value="Genomic_DNA"/>
</dbReference>
<dbReference type="Proteomes" id="UP000887159">
    <property type="component" value="Unassembled WGS sequence"/>
</dbReference>
<evidence type="ECO:0000313" key="2">
    <source>
        <dbReference type="Proteomes" id="UP000887159"/>
    </source>
</evidence>
<protein>
    <submittedName>
        <fullName evidence="1">Uncharacterized protein</fullName>
    </submittedName>
</protein>
<accession>A0A8X6VRN9</accession>
<sequence length="106" mass="12142">MNPFDVPYLPIKFVPEILGHPVYTNKKSLSLNHPDIAETISRRDLKFGKTCFLLLSGDALRTGLAEIEYEEERRVELTARVLKPPLGFITLCEIRCSFEDKDKSFV</sequence>
<name>A0A8X6VRN9_TRICX</name>
<organism evidence="1 2">
    <name type="scientific">Trichonephila clavipes</name>
    <name type="common">Golden silk orbweaver</name>
    <name type="synonym">Nephila clavipes</name>
    <dbReference type="NCBI Taxonomy" id="2585209"/>
    <lineage>
        <taxon>Eukaryota</taxon>
        <taxon>Metazoa</taxon>
        <taxon>Ecdysozoa</taxon>
        <taxon>Arthropoda</taxon>
        <taxon>Chelicerata</taxon>
        <taxon>Arachnida</taxon>
        <taxon>Araneae</taxon>
        <taxon>Araneomorphae</taxon>
        <taxon>Entelegynae</taxon>
        <taxon>Araneoidea</taxon>
        <taxon>Nephilidae</taxon>
        <taxon>Trichonephila</taxon>
    </lineage>
</organism>
<evidence type="ECO:0000313" key="1">
    <source>
        <dbReference type="EMBL" id="GFY19808.1"/>
    </source>
</evidence>
<proteinExistence type="predicted"/>
<dbReference type="AlphaFoldDB" id="A0A8X6VRN9"/>